<dbReference type="FunFam" id="2.30.42.10:FF:000063">
    <property type="entry name" value="Peptidase, S41 family"/>
    <property type="match status" value="1"/>
</dbReference>
<dbReference type="Gene3D" id="3.30.750.44">
    <property type="match status" value="1"/>
</dbReference>
<dbReference type="AlphaFoldDB" id="A0A0F8WRR6"/>
<dbReference type="Gene3D" id="2.30.42.10">
    <property type="match status" value="1"/>
</dbReference>
<comment type="similarity">
    <text evidence="1">Belongs to the peptidase S41A family.</text>
</comment>
<feature type="non-terminal residue" evidence="6">
    <location>
        <position position="1"/>
    </location>
</feature>
<dbReference type="InterPro" id="IPR004447">
    <property type="entry name" value="Peptidase_S41A"/>
</dbReference>
<protein>
    <recommendedName>
        <fullName evidence="5">PDZ domain-containing protein</fullName>
    </recommendedName>
</protein>
<dbReference type="SUPFAM" id="SSF50156">
    <property type="entry name" value="PDZ domain-like"/>
    <property type="match status" value="1"/>
</dbReference>
<dbReference type="GO" id="GO:0006508">
    <property type="term" value="P:proteolysis"/>
    <property type="evidence" value="ECO:0007669"/>
    <property type="project" value="UniProtKB-KW"/>
</dbReference>
<dbReference type="CDD" id="cd07560">
    <property type="entry name" value="Peptidase_S41_CPP"/>
    <property type="match status" value="1"/>
</dbReference>
<reference evidence="6" key="1">
    <citation type="journal article" date="2015" name="Nature">
        <title>Complex archaea that bridge the gap between prokaryotes and eukaryotes.</title>
        <authorList>
            <person name="Spang A."/>
            <person name="Saw J.H."/>
            <person name="Jorgensen S.L."/>
            <person name="Zaremba-Niedzwiedzka K."/>
            <person name="Martijn J."/>
            <person name="Lind A.E."/>
            <person name="van Eijk R."/>
            <person name="Schleper C."/>
            <person name="Guy L."/>
            <person name="Ettema T.J."/>
        </authorList>
    </citation>
    <scope>NUCLEOTIDE SEQUENCE</scope>
</reference>
<name>A0A0F8WRR6_9ZZZZ</name>
<evidence type="ECO:0000313" key="6">
    <source>
        <dbReference type="EMBL" id="KKK59627.1"/>
    </source>
</evidence>
<dbReference type="PANTHER" id="PTHR32060:SF30">
    <property type="entry name" value="CARBOXY-TERMINAL PROCESSING PROTEASE CTPA"/>
    <property type="match status" value="1"/>
</dbReference>
<feature type="non-terminal residue" evidence="6">
    <location>
        <position position="358"/>
    </location>
</feature>
<dbReference type="SMART" id="SM00245">
    <property type="entry name" value="TSPc"/>
    <property type="match status" value="1"/>
</dbReference>
<evidence type="ECO:0000256" key="4">
    <source>
        <dbReference type="ARBA" id="ARBA00022825"/>
    </source>
</evidence>
<dbReference type="CDD" id="cd06782">
    <property type="entry name" value="cpPDZ_CPP-like"/>
    <property type="match status" value="1"/>
</dbReference>
<evidence type="ECO:0000256" key="2">
    <source>
        <dbReference type="ARBA" id="ARBA00022670"/>
    </source>
</evidence>
<dbReference type="InterPro" id="IPR005151">
    <property type="entry name" value="Tail-specific_protease"/>
</dbReference>
<dbReference type="InterPro" id="IPR001478">
    <property type="entry name" value="PDZ"/>
</dbReference>
<dbReference type="NCBIfam" id="TIGR00225">
    <property type="entry name" value="prc"/>
    <property type="match status" value="1"/>
</dbReference>
<dbReference type="InterPro" id="IPR041489">
    <property type="entry name" value="PDZ_6"/>
</dbReference>
<keyword evidence="3" id="KW-0378">Hydrolase</keyword>
<dbReference type="Pfam" id="PF03572">
    <property type="entry name" value="Peptidase_S41"/>
    <property type="match status" value="1"/>
</dbReference>
<dbReference type="Gene3D" id="3.90.226.10">
    <property type="entry name" value="2-enoyl-CoA Hydratase, Chain A, domain 1"/>
    <property type="match status" value="1"/>
</dbReference>
<dbReference type="InterPro" id="IPR029045">
    <property type="entry name" value="ClpP/crotonase-like_dom_sf"/>
</dbReference>
<dbReference type="PANTHER" id="PTHR32060">
    <property type="entry name" value="TAIL-SPECIFIC PROTEASE"/>
    <property type="match status" value="1"/>
</dbReference>
<evidence type="ECO:0000256" key="3">
    <source>
        <dbReference type="ARBA" id="ARBA00022801"/>
    </source>
</evidence>
<dbReference type="GO" id="GO:0008236">
    <property type="term" value="F:serine-type peptidase activity"/>
    <property type="evidence" value="ECO:0007669"/>
    <property type="project" value="UniProtKB-KW"/>
</dbReference>
<keyword evidence="4" id="KW-0720">Serine protease</keyword>
<dbReference type="SMART" id="SM00228">
    <property type="entry name" value="PDZ"/>
    <property type="match status" value="1"/>
</dbReference>
<dbReference type="SUPFAM" id="SSF52096">
    <property type="entry name" value="ClpP/crotonase"/>
    <property type="match status" value="1"/>
</dbReference>
<evidence type="ECO:0000256" key="1">
    <source>
        <dbReference type="ARBA" id="ARBA00009179"/>
    </source>
</evidence>
<dbReference type="PROSITE" id="PS50106">
    <property type="entry name" value="PDZ"/>
    <property type="match status" value="1"/>
</dbReference>
<gene>
    <name evidence="6" type="ORF">LCGC14_3032500</name>
</gene>
<feature type="domain" description="PDZ" evidence="5">
    <location>
        <begin position="63"/>
        <end position="147"/>
    </location>
</feature>
<dbReference type="Pfam" id="PF17820">
    <property type="entry name" value="PDZ_6"/>
    <property type="match status" value="1"/>
</dbReference>
<evidence type="ECO:0000259" key="5">
    <source>
        <dbReference type="PROSITE" id="PS50106"/>
    </source>
</evidence>
<dbReference type="GO" id="GO:0007165">
    <property type="term" value="P:signal transduction"/>
    <property type="evidence" value="ECO:0007669"/>
    <property type="project" value="TreeGrafter"/>
</dbReference>
<organism evidence="6">
    <name type="scientific">marine sediment metagenome</name>
    <dbReference type="NCBI Taxonomy" id="412755"/>
    <lineage>
        <taxon>unclassified sequences</taxon>
        <taxon>metagenomes</taxon>
        <taxon>ecological metagenomes</taxon>
    </lineage>
</organism>
<proteinExistence type="inferred from homology"/>
<dbReference type="GO" id="GO:0004175">
    <property type="term" value="F:endopeptidase activity"/>
    <property type="evidence" value="ECO:0007669"/>
    <property type="project" value="TreeGrafter"/>
</dbReference>
<sequence length="358" mass="40236">KELKDLERKDRIDHVWLIRALNNLIYHSEETVDIPINVLVVEFTDGFLDELDKFSSMIWPYDVTNFNKQTMGHFTGIGVRITKEPNKPLKVVTPLLDTPAYKAKIKAGDLIIKVDGMSTANKTIDKLVKRIMGPTGSTVVLTIKRRGVPKPFEVSVVRKAVRIRTVKGWQRRPDGEWGYLLNGGRKIGYIRIRQFTGTTRTTIHKALRSLKEQGVSSLVLDLRSNPGGLLRSATRVANEFLATGRIVFTRGRQVPRNEIKANKKGTYLQGDLVVLMDEQSASAAEILSGALKDWDRGVIVGQRSYGKGSVQNVIPVRRDEALLKLTTAYYYLPSGRLLHRQNNAEGWGVDPDVEVYVT</sequence>
<dbReference type="GO" id="GO:0030288">
    <property type="term" value="C:outer membrane-bounded periplasmic space"/>
    <property type="evidence" value="ECO:0007669"/>
    <property type="project" value="TreeGrafter"/>
</dbReference>
<dbReference type="InterPro" id="IPR036034">
    <property type="entry name" value="PDZ_sf"/>
</dbReference>
<dbReference type="EMBL" id="LAZR01063375">
    <property type="protein sequence ID" value="KKK59627.1"/>
    <property type="molecule type" value="Genomic_DNA"/>
</dbReference>
<comment type="caution">
    <text evidence="6">The sequence shown here is derived from an EMBL/GenBank/DDBJ whole genome shotgun (WGS) entry which is preliminary data.</text>
</comment>
<accession>A0A0F8WRR6</accession>
<keyword evidence="2" id="KW-0645">Protease</keyword>